<proteinExistence type="predicted"/>
<protein>
    <recommendedName>
        <fullName evidence="3">Peptidase S1 domain-containing protein</fullName>
    </recommendedName>
</protein>
<name>A0A067Q1U4_9AGAM</name>
<dbReference type="InterPro" id="IPR043504">
    <property type="entry name" value="Peptidase_S1_PA_chymotrypsin"/>
</dbReference>
<dbReference type="InParanoid" id="A0A067Q1U4"/>
<dbReference type="EMBL" id="KL197713">
    <property type="protein sequence ID" value="KDQ61043.1"/>
    <property type="molecule type" value="Genomic_DNA"/>
</dbReference>
<dbReference type="InterPro" id="IPR009003">
    <property type="entry name" value="Peptidase_S1_PA"/>
</dbReference>
<evidence type="ECO:0008006" key="3">
    <source>
        <dbReference type="Google" id="ProtNLM"/>
    </source>
</evidence>
<dbReference type="Proteomes" id="UP000027265">
    <property type="component" value="Unassembled WGS sequence"/>
</dbReference>
<accession>A0A067Q1U4</accession>
<dbReference type="Gene3D" id="2.40.10.10">
    <property type="entry name" value="Trypsin-like serine proteases"/>
    <property type="match status" value="1"/>
</dbReference>
<dbReference type="HOGENOM" id="CLU_024804_0_0_1"/>
<dbReference type="OrthoDB" id="5424209at2759"/>
<organism evidence="1 2">
    <name type="scientific">Jaapia argillacea MUCL 33604</name>
    <dbReference type="NCBI Taxonomy" id="933084"/>
    <lineage>
        <taxon>Eukaryota</taxon>
        <taxon>Fungi</taxon>
        <taxon>Dikarya</taxon>
        <taxon>Basidiomycota</taxon>
        <taxon>Agaricomycotina</taxon>
        <taxon>Agaricomycetes</taxon>
        <taxon>Agaricomycetidae</taxon>
        <taxon>Jaapiales</taxon>
        <taxon>Jaapiaceae</taxon>
        <taxon>Jaapia</taxon>
    </lineage>
</organism>
<reference evidence="2" key="1">
    <citation type="journal article" date="2014" name="Proc. Natl. Acad. Sci. U.S.A.">
        <title>Extensive sampling of basidiomycete genomes demonstrates inadequacy of the white-rot/brown-rot paradigm for wood decay fungi.</title>
        <authorList>
            <person name="Riley R."/>
            <person name="Salamov A.A."/>
            <person name="Brown D.W."/>
            <person name="Nagy L.G."/>
            <person name="Floudas D."/>
            <person name="Held B.W."/>
            <person name="Levasseur A."/>
            <person name="Lombard V."/>
            <person name="Morin E."/>
            <person name="Otillar R."/>
            <person name="Lindquist E.A."/>
            <person name="Sun H."/>
            <person name="LaButti K.M."/>
            <person name="Schmutz J."/>
            <person name="Jabbour D."/>
            <person name="Luo H."/>
            <person name="Baker S.E."/>
            <person name="Pisabarro A.G."/>
            <person name="Walton J.D."/>
            <person name="Blanchette R.A."/>
            <person name="Henrissat B."/>
            <person name="Martin F."/>
            <person name="Cullen D."/>
            <person name="Hibbett D.S."/>
            <person name="Grigoriev I.V."/>
        </authorList>
    </citation>
    <scope>NUCLEOTIDE SEQUENCE [LARGE SCALE GENOMIC DNA]</scope>
    <source>
        <strain evidence="2">MUCL 33604</strain>
    </source>
</reference>
<evidence type="ECO:0000313" key="2">
    <source>
        <dbReference type="Proteomes" id="UP000027265"/>
    </source>
</evidence>
<dbReference type="SUPFAM" id="SSF50494">
    <property type="entry name" value="Trypsin-like serine proteases"/>
    <property type="match status" value="1"/>
</dbReference>
<keyword evidence="2" id="KW-1185">Reference proteome</keyword>
<gene>
    <name evidence="1" type="ORF">JAAARDRAFT_709558</name>
</gene>
<sequence>MFLGEPHNDFFGLPSNPLSIYHTGPSWPLPSGPQAQRIPKEARPVCIHAISSVWHELGEKTYKFFDSIGLKWTSIDPVRFAEGEQEPGPLFLWVGVLPGTLSPDQANGPAARCKEFLSEYAITDVEIAFRESIYTRYAGPQLLDHVFSVDDPTVASDVRVPFTPALGLQIAPKDFPYIEGTGCLYLCEGGGSDRVFLLTTRHVVLPLSKYPNELYHRKDNSMPRREVIHPGSRAFQNALEAIMDKIGYWDYMADDYEDELTRLGSTTSDRQKITDKLEEARTSKASVFEFYRNITNFWSAESQRILGHVVYAPPMTVGTGDSKCTEDWALIELNRAKYNWDTFQGNVIHLGSKLNRYQFLKKMYPDAETRTNFKYPRGGLMQLRKIVTHDELRRPTMLDANGEDCIIVVKNGSTTGATLGRVSGIESFVREYKDYAIHSTSREIAVYAYSNKDGAFSAPGDSGSVVGDANYSIVGMLIGGAGQKDSTDVTYVSAYAFLDERIKKAFPNSYLFPIRN</sequence>
<dbReference type="AlphaFoldDB" id="A0A067Q1U4"/>
<evidence type="ECO:0000313" key="1">
    <source>
        <dbReference type="EMBL" id="KDQ61043.1"/>
    </source>
</evidence>